<dbReference type="CDD" id="cd01949">
    <property type="entry name" value="GGDEF"/>
    <property type="match status" value="1"/>
</dbReference>
<dbReference type="InterPro" id="IPR050469">
    <property type="entry name" value="Diguanylate_Cyclase"/>
</dbReference>
<dbReference type="Proteomes" id="UP001172738">
    <property type="component" value="Unassembled WGS sequence"/>
</dbReference>
<feature type="transmembrane region" description="Helical" evidence="1">
    <location>
        <begin position="12"/>
        <end position="34"/>
    </location>
</feature>
<dbReference type="SMART" id="SM00267">
    <property type="entry name" value="GGDEF"/>
    <property type="match status" value="1"/>
</dbReference>
<feature type="domain" description="GGDEF" evidence="2">
    <location>
        <begin position="365"/>
        <end position="502"/>
    </location>
</feature>
<dbReference type="GO" id="GO:0052621">
    <property type="term" value="F:diguanylate cyclase activity"/>
    <property type="evidence" value="ECO:0007669"/>
    <property type="project" value="UniProtKB-EC"/>
</dbReference>
<keyword evidence="1" id="KW-0812">Transmembrane</keyword>
<dbReference type="InterPro" id="IPR000160">
    <property type="entry name" value="GGDEF_dom"/>
</dbReference>
<keyword evidence="1" id="KW-1133">Transmembrane helix</keyword>
<dbReference type="SUPFAM" id="SSF55073">
    <property type="entry name" value="Nucleotide cyclase"/>
    <property type="match status" value="1"/>
</dbReference>
<keyword evidence="4" id="KW-1185">Reference proteome</keyword>
<dbReference type="Gene3D" id="3.30.70.270">
    <property type="match status" value="1"/>
</dbReference>
<sequence length="502" mass="52978">MWERLSRRLQDPLAWVIGVALLTLAVIGATSLYVRANVADEAREITSDAVQVIGDAAAAQLVESSQPADLVLTALQSGIYADPSLLEQDQLVSVLATAMLSFDEVGSLSVEAADGGVTAMYRVPDGFALVHRSTDDVVTAEHYDPLFTRSTVVQDPPQDVAQPLEPVRVGRIARGEPEPIGTAGALAVPSRLSVYGESRELVATVQAAIDIDRLGDVLASTRAAQEGIVALYSEDGRLIAGEDITLPEGVESQVQGEGEVVVDGKWVYYVRTVSGSAGLGWTLVLCASAEDVVPAASAVASTMTAYTAVVLLLVAGFAIIAWVLRRPVGEMSLRARTDAVTGLSNRHHFEARGRDVLRAAERRSARVVVAVFDLDGFKSVNDTIGHDAGDDALRAVGDALADHVGPRDIVARTGGDEFAFVHWLSSDEPPSDAVERLRAAAERGLRQAASGATVGVSAGWAETSPGQYRLDRLMRAADEAMVVGRQDEKGVAYEGDAASATD</sequence>
<gene>
    <name evidence="3" type="ORF">QQX04_11955</name>
</gene>
<name>A0ABT8G452_9MICO</name>
<dbReference type="PANTHER" id="PTHR45138">
    <property type="entry name" value="REGULATORY COMPONENTS OF SENSORY TRANSDUCTION SYSTEM"/>
    <property type="match status" value="1"/>
</dbReference>
<keyword evidence="3" id="KW-0808">Transferase</keyword>
<dbReference type="PANTHER" id="PTHR45138:SF9">
    <property type="entry name" value="DIGUANYLATE CYCLASE DGCM-RELATED"/>
    <property type="match status" value="1"/>
</dbReference>
<evidence type="ECO:0000313" key="4">
    <source>
        <dbReference type="Proteomes" id="UP001172738"/>
    </source>
</evidence>
<accession>A0ABT8G452</accession>
<comment type="caution">
    <text evidence="3">The sequence shown here is derived from an EMBL/GenBank/DDBJ whole genome shotgun (WGS) entry which is preliminary data.</text>
</comment>
<evidence type="ECO:0000259" key="2">
    <source>
        <dbReference type="PROSITE" id="PS50887"/>
    </source>
</evidence>
<proteinExistence type="predicted"/>
<dbReference type="InterPro" id="IPR043128">
    <property type="entry name" value="Rev_trsase/Diguanyl_cyclase"/>
</dbReference>
<dbReference type="RefSeq" id="WP_301129501.1">
    <property type="nucleotide sequence ID" value="NZ_JAUHPV010000007.1"/>
</dbReference>
<dbReference type="EC" id="2.7.7.65" evidence="3"/>
<dbReference type="Pfam" id="PF00990">
    <property type="entry name" value="GGDEF"/>
    <property type="match status" value="1"/>
</dbReference>
<evidence type="ECO:0000313" key="3">
    <source>
        <dbReference type="EMBL" id="MDN4473709.1"/>
    </source>
</evidence>
<organism evidence="3 4">
    <name type="scientific">Demequina zhanjiangensis</name>
    <dbReference type="NCBI Taxonomy" id="3051659"/>
    <lineage>
        <taxon>Bacteria</taxon>
        <taxon>Bacillati</taxon>
        <taxon>Actinomycetota</taxon>
        <taxon>Actinomycetes</taxon>
        <taxon>Micrococcales</taxon>
        <taxon>Demequinaceae</taxon>
        <taxon>Demequina</taxon>
    </lineage>
</organism>
<evidence type="ECO:0000256" key="1">
    <source>
        <dbReference type="SAM" id="Phobius"/>
    </source>
</evidence>
<dbReference type="EMBL" id="JAUHPV010000007">
    <property type="protein sequence ID" value="MDN4473709.1"/>
    <property type="molecule type" value="Genomic_DNA"/>
</dbReference>
<feature type="transmembrane region" description="Helical" evidence="1">
    <location>
        <begin position="303"/>
        <end position="324"/>
    </location>
</feature>
<dbReference type="PROSITE" id="PS50887">
    <property type="entry name" value="GGDEF"/>
    <property type="match status" value="1"/>
</dbReference>
<dbReference type="InterPro" id="IPR029787">
    <property type="entry name" value="Nucleotide_cyclase"/>
</dbReference>
<protein>
    <submittedName>
        <fullName evidence="3">Diguanylate cyclase</fullName>
        <ecNumber evidence="3">2.7.7.65</ecNumber>
    </submittedName>
</protein>
<reference evidence="3" key="1">
    <citation type="submission" date="2023-06" db="EMBL/GenBank/DDBJ databases">
        <title>SYSU T00b26.</title>
        <authorList>
            <person name="Gao L."/>
            <person name="Fang B.-Z."/>
            <person name="Li W.-J."/>
        </authorList>
    </citation>
    <scope>NUCLEOTIDE SEQUENCE</scope>
    <source>
        <strain evidence="3">SYSU T00b26</strain>
    </source>
</reference>
<keyword evidence="3" id="KW-0548">Nucleotidyltransferase</keyword>
<dbReference type="NCBIfam" id="TIGR00254">
    <property type="entry name" value="GGDEF"/>
    <property type="match status" value="1"/>
</dbReference>
<keyword evidence="1" id="KW-0472">Membrane</keyword>